<dbReference type="SMART" id="SM00342">
    <property type="entry name" value="HTH_ARAC"/>
    <property type="match status" value="1"/>
</dbReference>
<keyword evidence="2 6" id="KW-0238">DNA-binding</keyword>
<keyword evidence="4" id="KW-1133">Transmembrane helix</keyword>
<dbReference type="EMBL" id="QLMA01000015">
    <property type="protein sequence ID" value="RAJ72786.1"/>
    <property type="molecule type" value="Genomic_DNA"/>
</dbReference>
<evidence type="ECO:0000256" key="2">
    <source>
        <dbReference type="ARBA" id="ARBA00023125"/>
    </source>
</evidence>
<dbReference type="Pfam" id="PF12833">
    <property type="entry name" value="HTH_18"/>
    <property type="match status" value="1"/>
</dbReference>
<dbReference type="InterPro" id="IPR009057">
    <property type="entry name" value="Homeodomain-like_sf"/>
</dbReference>
<evidence type="ECO:0000259" key="5">
    <source>
        <dbReference type="PROSITE" id="PS01124"/>
    </source>
</evidence>
<dbReference type="GO" id="GO:0043565">
    <property type="term" value="F:sequence-specific DNA binding"/>
    <property type="evidence" value="ECO:0007669"/>
    <property type="project" value="InterPro"/>
</dbReference>
<sequence length="382" mass="43035">MNTFLLCFSEGACCLLALLLFFHPLGQNPVANRWLALFVLVIAIAFTGIYLEATGLGTVYPHLLKGVYSGEFLLAPSLYMGTLFFVNPAKSFTWKDGLHFLPFVIYAVVENIIFYHSPTIIVYKLFEVGNTDIIIRDLLPFQMLAYIIVSWRALVKHKKNLQLIAATTDGINLRWLQYFLLILVVIGLFWINDALFGWTVLLTMTPFVYMGAIFFLAYFAVRQGAIFAFQSAAMEEIAVIVEASPGKEAVRPPRLSDITLEELSARLSQLMETEKLFLDNELTLPVVAEKLGITIHDTSYLINQATGTNFYHFVNRYRVEEAKRLLLSAKMDELNMIGIAFAAGFNSKTTFNTAFKKWTGGSPTDFVNGSRKDKNNQPDNPE</sequence>
<feature type="transmembrane region" description="Helical" evidence="4">
    <location>
        <begin position="198"/>
        <end position="221"/>
    </location>
</feature>
<dbReference type="PROSITE" id="PS00041">
    <property type="entry name" value="HTH_ARAC_FAMILY_1"/>
    <property type="match status" value="1"/>
</dbReference>
<keyword evidence="7" id="KW-1185">Reference proteome</keyword>
<proteinExistence type="predicted"/>
<keyword evidence="4" id="KW-0812">Transmembrane</keyword>
<feature type="transmembrane region" description="Helical" evidence="4">
    <location>
        <begin position="138"/>
        <end position="155"/>
    </location>
</feature>
<feature type="transmembrane region" description="Helical" evidence="4">
    <location>
        <begin position="34"/>
        <end position="51"/>
    </location>
</feature>
<name>A0A327VHD1_9BACT</name>
<dbReference type="OrthoDB" id="9779074at2"/>
<dbReference type="GO" id="GO:0003700">
    <property type="term" value="F:DNA-binding transcription factor activity"/>
    <property type="evidence" value="ECO:0007669"/>
    <property type="project" value="InterPro"/>
</dbReference>
<protein>
    <submittedName>
        <fullName evidence="6">AraC-like DNA-binding protein</fullName>
    </submittedName>
</protein>
<comment type="caution">
    <text evidence="6">The sequence shown here is derived from an EMBL/GenBank/DDBJ whole genome shotgun (WGS) entry which is preliminary data.</text>
</comment>
<dbReference type="PANTHER" id="PTHR43280">
    <property type="entry name" value="ARAC-FAMILY TRANSCRIPTIONAL REGULATOR"/>
    <property type="match status" value="1"/>
</dbReference>
<dbReference type="PANTHER" id="PTHR43280:SF29">
    <property type="entry name" value="ARAC-FAMILY TRANSCRIPTIONAL REGULATOR"/>
    <property type="match status" value="1"/>
</dbReference>
<dbReference type="RefSeq" id="WP_111595543.1">
    <property type="nucleotide sequence ID" value="NZ_QLMA01000015.1"/>
</dbReference>
<gene>
    <name evidence="6" type="ORF">CLV59_11510</name>
</gene>
<dbReference type="InterPro" id="IPR018060">
    <property type="entry name" value="HTH_AraC"/>
</dbReference>
<organism evidence="6 7">
    <name type="scientific">Chitinophaga dinghuensis</name>
    <dbReference type="NCBI Taxonomy" id="1539050"/>
    <lineage>
        <taxon>Bacteria</taxon>
        <taxon>Pseudomonadati</taxon>
        <taxon>Bacteroidota</taxon>
        <taxon>Chitinophagia</taxon>
        <taxon>Chitinophagales</taxon>
        <taxon>Chitinophagaceae</taxon>
        <taxon>Chitinophaga</taxon>
    </lineage>
</organism>
<evidence type="ECO:0000256" key="3">
    <source>
        <dbReference type="ARBA" id="ARBA00023163"/>
    </source>
</evidence>
<dbReference type="InterPro" id="IPR018062">
    <property type="entry name" value="HTH_AraC-typ_CS"/>
</dbReference>
<feature type="domain" description="HTH araC/xylS-type" evidence="5">
    <location>
        <begin position="268"/>
        <end position="369"/>
    </location>
</feature>
<keyword evidence="4" id="KW-0472">Membrane</keyword>
<keyword evidence="3" id="KW-0804">Transcription</keyword>
<feature type="transmembrane region" description="Helical" evidence="4">
    <location>
        <begin position="66"/>
        <end position="86"/>
    </location>
</feature>
<dbReference type="Proteomes" id="UP000249819">
    <property type="component" value="Unassembled WGS sequence"/>
</dbReference>
<dbReference type="SUPFAM" id="SSF46689">
    <property type="entry name" value="Homeodomain-like"/>
    <property type="match status" value="1"/>
</dbReference>
<keyword evidence="1" id="KW-0805">Transcription regulation</keyword>
<accession>A0A327VHD1</accession>
<evidence type="ECO:0000256" key="1">
    <source>
        <dbReference type="ARBA" id="ARBA00023015"/>
    </source>
</evidence>
<feature type="transmembrane region" description="Helical" evidence="4">
    <location>
        <begin position="175"/>
        <end position="192"/>
    </location>
</feature>
<feature type="transmembrane region" description="Helical" evidence="4">
    <location>
        <begin position="6"/>
        <end position="22"/>
    </location>
</feature>
<evidence type="ECO:0000313" key="7">
    <source>
        <dbReference type="Proteomes" id="UP000249819"/>
    </source>
</evidence>
<dbReference type="AlphaFoldDB" id="A0A327VHD1"/>
<reference evidence="6 7" key="1">
    <citation type="submission" date="2018-06" db="EMBL/GenBank/DDBJ databases">
        <title>Genomic Encyclopedia of Archaeal and Bacterial Type Strains, Phase II (KMG-II): from individual species to whole genera.</title>
        <authorList>
            <person name="Goeker M."/>
        </authorList>
    </citation>
    <scope>NUCLEOTIDE SEQUENCE [LARGE SCALE GENOMIC DNA]</scope>
    <source>
        <strain evidence="6 7">DSM 29821</strain>
    </source>
</reference>
<dbReference type="Gene3D" id="1.10.10.60">
    <property type="entry name" value="Homeodomain-like"/>
    <property type="match status" value="1"/>
</dbReference>
<evidence type="ECO:0000256" key="4">
    <source>
        <dbReference type="SAM" id="Phobius"/>
    </source>
</evidence>
<dbReference type="PROSITE" id="PS01124">
    <property type="entry name" value="HTH_ARAC_FAMILY_2"/>
    <property type="match status" value="1"/>
</dbReference>
<feature type="transmembrane region" description="Helical" evidence="4">
    <location>
        <begin position="98"/>
        <end position="118"/>
    </location>
</feature>
<evidence type="ECO:0000313" key="6">
    <source>
        <dbReference type="EMBL" id="RAJ72786.1"/>
    </source>
</evidence>